<dbReference type="InterPro" id="IPR036388">
    <property type="entry name" value="WH-like_DNA-bd_sf"/>
</dbReference>
<dbReference type="AlphaFoldDB" id="X0RX11"/>
<evidence type="ECO:0000313" key="2">
    <source>
        <dbReference type="EMBL" id="GAF67531.1"/>
    </source>
</evidence>
<feature type="non-terminal residue" evidence="2">
    <location>
        <position position="1"/>
    </location>
</feature>
<organism evidence="2">
    <name type="scientific">marine sediment metagenome</name>
    <dbReference type="NCBI Taxonomy" id="412755"/>
    <lineage>
        <taxon>unclassified sequences</taxon>
        <taxon>metagenomes</taxon>
        <taxon>ecological metagenomes</taxon>
    </lineage>
</organism>
<dbReference type="SUPFAM" id="SSF140931">
    <property type="entry name" value="Fic-like"/>
    <property type="match status" value="1"/>
</dbReference>
<dbReference type="InterPro" id="IPR040198">
    <property type="entry name" value="Fido_containing"/>
</dbReference>
<reference evidence="2" key="1">
    <citation type="journal article" date="2014" name="Front. Microbiol.">
        <title>High frequency of phylogenetically diverse reductive dehalogenase-homologous genes in deep subseafloor sedimentary metagenomes.</title>
        <authorList>
            <person name="Kawai M."/>
            <person name="Futagami T."/>
            <person name="Toyoda A."/>
            <person name="Takaki Y."/>
            <person name="Nishi S."/>
            <person name="Hori S."/>
            <person name="Arai W."/>
            <person name="Tsubouchi T."/>
            <person name="Morono Y."/>
            <person name="Uchiyama I."/>
            <person name="Ito T."/>
            <person name="Fujiyama A."/>
            <person name="Inagaki F."/>
            <person name="Takami H."/>
        </authorList>
    </citation>
    <scope>NUCLEOTIDE SEQUENCE</scope>
    <source>
        <strain evidence="2">Expedition CK06-06</strain>
    </source>
</reference>
<dbReference type="EMBL" id="BARS01008842">
    <property type="protein sequence ID" value="GAF67531.1"/>
    <property type="molecule type" value="Genomic_DNA"/>
</dbReference>
<dbReference type="InterPro" id="IPR003812">
    <property type="entry name" value="Fido"/>
</dbReference>
<protein>
    <recommendedName>
        <fullName evidence="1">Fido domain-containing protein</fullName>
    </recommendedName>
</protein>
<accession>X0RX11</accession>
<dbReference type="SUPFAM" id="SSF46785">
    <property type="entry name" value="Winged helix' DNA-binding domain"/>
    <property type="match status" value="1"/>
</dbReference>
<name>X0RX11_9ZZZZ</name>
<feature type="domain" description="Fido" evidence="1">
    <location>
        <begin position="52"/>
        <end position="210"/>
    </location>
</feature>
<gene>
    <name evidence="2" type="ORF">S01H1_16769</name>
</gene>
<dbReference type="PANTHER" id="PTHR13504:SF38">
    <property type="entry name" value="FIDO DOMAIN-CONTAINING PROTEIN"/>
    <property type="match status" value="1"/>
</dbReference>
<evidence type="ECO:0000259" key="1">
    <source>
        <dbReference type="PROSITE" id="PS51459"/>
    </source>
</evidence>
<proteinExistence type="predicted"/>
<dbReference type="Gene3D" id="1.10.3290.10">
    <property type="entry name" value="Fido-like domain"/>
    <property type="match status" value="1"/>
</dbReference>
<dbReference type="InterPro" id="IPR036597">
    <property type="entry name" value="Fido-like_dom_sf"/>
</dbReference>
<dbReference type="Pfam" id="PF02661">
    <property type="entry name" value="Fic"/>
    <property type="match status" value="1"/>
</dbReference>
<dbReference type="Gene3D" id="1.10.10.10">
    <property type="entry name" value="Winged helix-like DNA-binding domain superfamily/Winged helix DNA-binding domain"/>
    <property type="match status" value="1"/>
</dbReference>
<dbReference type="InterPro" id="IPR036390">
    <property type="entry name" value="WH_DNA-bd_sf"/>
</dbReference>
<sequence>STSIEGNRLTLEEVKALSEHKEVVATDKDKQEVANYLEALDAIPGFAAKKEITTVQLLSIHNTITKKTLENAEHCGTFRKQRVFVGKRIFDGTQLKTVVEYEPPKVREVPGLVDEFLKWLNSDRAKNVIPVILAGVAHYEIARIHPFIDGNGRTARLLASLILYKSGFDHRRFFALDDYYNEDRPSYYTALKTVDKQKGDLTKWLEYFTNGVLYSVSKVKETIEKLNLLPSVERVEQIELTPRQIEILEKIKRKGKITNKELRIAFKVSRQAVIKEVSKLIGAKLIELVGKGRGAYYKISE</sequence>
<comment type="caution">
    <text evidence="2">The sequence shown here is derived from an EMBL/GenBank/DDBJ whole genome shotgun (WGS) entry which is preliminary data.</text>
</comment>
<dbReference type="PANTHER" id="PTHR13504">
    <property type="entry name" value="FIDO DOMAIN-CONTAINING PROTEIN DDB_G0283145"/>
    <property type="match status" value="1"/>
</dbReference>
<dbReference type="PROSITE" id="PS51459">
    <property type="entry name" value="FIDO"/>
    <property type="match status" value="1"/>
</dbReference>